<reference evidence="2" key="1">
    <citation type="submission" date="2020-04" db="EMBL/GenBank/DDBJ databases">
        <authorList>
            <person name="Zhang T."/>
        </authorList>
    </citation>
    <scope>NUCLEOTIDE SEQUENCE</scope>
    <source>
        <strain evidence="2">HKST-UBA02</strain>
    </source>
</reference>
<evidence type="ECO:0000313" key="2">
    <source>
        <dbReference type="EMBL" id="MCA9397213.1"/>
    </source>
</evidence>
<dbReference type="EMBL" id="JAGQKY010000002">
    <property type="protein sequence ID" value="MCA9397213.1"/>
    <property type="molecule type" value="Genomic_DNA"/>
</dbReference>
<evidence type="ECO:0000313" key="3">
    <source>
        <dbReference type="Proteomes" id="UP000699691"/>
    </source>
</evidence>
<feature type="domain" description="PRC-barrel" evidence="1">
    <location>
        <begin position="8"/>
        <end position="82"/>
    </location>
</feature>
<gene>
    <name evidence="2" type="ORF">KC573_00130</name>
</gene>
<organism evidence="2 3">
    <name type="scientific">candidate division WWE3 bacterium</name>
    <dbReference type="NCBI Taxonomy" id="2053526"/>
    <lineage>
        <taxon>Bacteria</taxon>
        <taxon>Katanobacteria</taxon>
    </lineage>
</organism>
<dbReference type="AlphaFoldDB" id="A0A955RWN0"/>
<sequence>MKEALTLSASTLKDNDVVNSKDESIGEISELMIDCKYGRISYAVLSFGGILGMGDKLFAIPWDALKLDTENKRFILNVDEETLKNSEGFDKDNWPDMADYSWSGRMYEHYNVKPYWD</sequence>
<reference evidence="2" key="2">
    <citation type="journal article" date="2021" name="Microbiome">
        <title>Successional dynamics and alternative stable states in a saline activated sludge microbial community over 9 years.</title>
        <authorList>
            <person name="Wang Y."/>
            <person name="Ye J."/>
            <person name="Ju F."/>
            <person name="Liu L."/>
            <person name="Boyd J.A."/>
            <person name="Deng Y."/>
            <person name="Parks D.H."/>
            <person name="Jiang X."/>
            <person name="Yin X."/>
            <person name="Woodcroft B.J."/>
            <person name="Tyson G.W."/>
            <person name="Hugenholtz P."/>
            <person name="Polz M.F."/>
            <person name="Zhang T."/>
        </authorList>
    </citation>
    <scope>NUCLEOTIDE SEQUENCE</scope>
    <source>
        <strain evidence="2">HKST-UBA02</strain>
    </source>
</reference>
<accession>A0A955RWN0</accession>
<dbReference type="InterPro" id="IPR027275">
    <property type="entry name" value="PRC-brl_dom"/>
</dbReference>
<dbReference type="PANTHER" id="PTHR36505:SF1">
    <property type="entry name" value="BLR1072 PROTEIN"/>
    <property type="match status" value="1"/>
</dbReference>
<evidence type="ECO:0000259" key="1">
    <source>
        <dbReference type="Pfam" id="PF05239"/>
    </source>
</evidence>
<dbReference type="Pfam" id="PF05239">
    <property type="entry name" value="PRC"/>
    <property type="match status" value="1"/>
</dbReference>
<dbReference type="SUPFAM" id="SSF50346">
    <property type="entry name" value="PRC-barrel domain"/>
    <property type="match status" value="1"/>
</dbReference>
<dbReference type="PANTHER" id="PTHR36505">
    <property type="entry name" value="BLR1072 PROTEIN"/>
    <property type="match status" value="1"/>
</dbReference>
<protein>
    <submittedName>
        <fullName evidence="2">PRC-barrel domain-containing protein</fullName>
    </submittedName>
</protein>
<dbReference type="InterPro" id="IPR011033">
    <property type="entry name" value="PRC_barrel-like_sf"/>
</dbReference>
<dbReference type="Gene3D" id="2.30.30.240">
    <property type="entry name" value="PRC-barrel domain"/>
    <property type="match status" value="1"/>
</dbReference>
<proteinExistence type="predicted"/>
<comment type="caution">
    <text evidence="2">The sequence shown here is derived from an EMBL/GenBank/DDBJ whole genome shotgun (WGS) entry which is preliminary data.</text>
</comment>
<name>A0A955RWN0_UNCKA</name>
<dbReference type="Proteomes" id="UP000699691">
    <property type="component" value="Unassembled WGS sequence"/>
</dbReference>